<name>A7VVF2_9FIRM</name>
<evidence type="ECO:0000313" key="2">
    <source>
        <dbReference type="Proteomes" id="UP000003490"/>
    </source>
</evidence>
<reference evidence="1 2" key="2">
    <citation type="submission" date="2007-08" db="EMBL/GenBank/DDBJ databases">
        <authorList>
            <person name="Fulton L."/>
            <person name="Clifton S."/>
            <person name="Fulton B."/>
            <person name="Xu J."/>
            <person name="Minx P."/>
            <person name="Pepin K.H."/>
            <person name="Johnson M."/>
            <person name="Thiruvilangam P."/>
            <person name="Bhonagiri V."/>
            <person name="Nash W.E."/>
            <person name="Wang C."/>
            <person name="Mardis E.R."/>
            <person name="Wilson R.K."/>
        </authorList>
    </citation>
    <scope>NUCLEOTIDE SEQUENCE [LARGE SCALE GENOMIC DNA]</scope>
    <source>
        <strain evidence="1 2">DSM 753</strain>
    </source>
</reference>
<dbReference type="HOGENOM" id="CLU_3355465_0_0_9"/>
<reference evidence="1 2" key="1">
    <citation type="submission" date="2007-08" db="EMBL/GenBank/DDBJ databases">
        <title>Draft genome sequence of Clostridium leptum (DSM 753).</title>
        <authorList>
            <person name="Sudarsanam P."/>
            <person name="Ley R."/>
            <person name="Guruge J."/>
            <person name="Turnbaugh P.J."/>
            <person name="Mahowald M."/>
            <person name="Liep D."/>
            <person name="Gordon J."/>
        </authorList>
    </citation>
    <scope>NUCLEOTIDE SEQUENCE [LARGE SCALE GENOMIC DNA]</scope>
    <source>
        <strain evidence="1 2">DSM 753</strain>
    </source>
</reference>
<comment type="caution">
    <text evidence="1">The sequence shown here is derived from an EMBL/GenBank/DDBJ whole genome shotgun (WGS) entry which is preliminary data.</text>
</comment>
<dbReference type="Proteomes" id="UP000003490">
    <property type="component" value="Unassembled WGS sequence"/>
</dbReference>
<dbReference type="EMBL" id="ABCB02000019">
    <property type="protein sequence ID" value="EDO60952.1"/>
    <property type="molecule type" value="Genomic_DNA"/>
</dbReference>
<sequence length="36" mass="3820">MKIVEGQAPGLQLCGAGDLTPRLTDLGNQESFNAFK</sequence>
<proteinExistence type="predicted"/>
<dbReference type="AlphaFoldDB" id="A7VVF2"/>
<gene>
    <name evidence="1" type="ORF">CLOLEP_02564</name>
</gene>
<protein>
    <submittedName>
        <fullName evidence="1">Uncharacterized protein</fullName>
    </submittedName>
</protein>
<organism evidence="1 2">
    <name type="scientific">[Clostridium] leptum DSM 753</name>
    <dbReference type="NCBI Taxonomy" id="428125"/>
    <lineage>
        <taxon>Bacteria</taxon>
        <taxon>Bacillati</taxon>
        <taxon>Bacillota</taxon>
        <taxon>Clostridia</taxon>
        <taxon>Eubacteriales</taxon>
        <taxon>Oscillospiraceae</taxon>
        <taxon>Oscillospiraceae incertae sedis</taxon>
    </lineage>
</organism>
<evidence type="ECO:0000313" key="1">
    <source>
        <dbReference type="EMBL" id="EDO60952.1"/>
    </source>
</evidence>
<accession>A7VVF2</accession>